<evidence type="ECO:0000259" key="9">
    <source>
        <dbReference type="SMART" id="SM01329"/>
    </source>
</evidence>
<dbReference type="Gene3D" id="3.40.718.10">
    <property type="entry name" value="Isopropylmalate Dehydrogenase"/>
    <property type="match status" value="1"/>
</dbReference>
<keyword evidence="3" id="KW-0028">Amino-acid biosynthesis</keyword>
<dbReference type="GO" id="GO:0003862">
    <property type="term" value="F:3-isopropylmalate dehydrogenase activity"/>
    <property type="evidence" value="ECO:0007669"/>
    <property type="project" value="InterPro"/>
</dbReference>
<keyword evidence="11" id="KW-1185">Reference proteome</keyword>
<evidence type="ECO:0000256" key="4">
    <source>
        <dbReference type="ARBA" id="ARBA00022723"/>
    </source>
</evidence>
<dbReference type="KEGG" id="fvr:FVEG_10511"/>
<dbReference type="PANTHER" id="PTHR42979:SF1">
    <property type="entry name" value="3-ISOPROPYLMALATE DEHYDROGENASE"/>
    <property type="match status" value="1"/>
</dbReference>
<keyword evidence="5" id="KW-0460">Magnesium</keyword>
<dbReference type="GO" id="GO:0046872">
    <property type="term" value="F:metal ion binding"/>
    <property type="evidence" value="ECO:0007669"/>
    <property type="project" value="UniProtKB-KW"/>
</dbReference>
<evidence type="ECO:0000313" key="10">
    <source>
        <dbReference type="EMBL" id="EWG51585.1"/>
    </source>
</evidence>
<evidence type="ECO:0000256" key="7">
    <source>
        <dbReference type="ARBA" id="ARBA00023027"/>
    </source>
</evidence>
<keyword evidence="8" id="KW-0100">Branched-chain amino acid biosynthesis</keyword>
<dbReference type="GO" id="GO:0005829">
    <property type="term" value="C:cytosol"/>
    <property type="evidence" value="ECO:0007669"/>
    <property type="project" value="TreeGrafter"/>
</dbReference>
<evidence type="ECO:0000313" key="11">
    <source>
        <dbReference type="Proteomes" id="UP000009096"/>
    </source>
</evidence>
<dbReference type="OrthoDB" id="419183at2759"/>
<reference evidence="10 11" key="1">
    <citation type="journal article" date="2010" name="Nature">
        <title>Comparative genomics reveals mobile pathogenicity chromosomes in Fusarium.</title>
        <authorList>
            <person name="Ma L.J."/>
            <person name="van der Does H.C."/>
            <person name="Borkovich K.A."/>
            <person name="Coleman J.J."/>
            <person name="Daboussi M.J."/>
            <person name="Di Pietro A."/>
            <person name="Dufresne M."/>
            <person name="Freitag M."/>
            <person name="Grabherr M."/>
            <person name="Henrissat B."/>
            <person name="Houterman P.M."/>
            <person name="Kang S."/>
            <person name="Shim W.B."/>
            <person name="Woloshuk C."/>
            <person name="Xie X."/>
            <person name="Xu J.R."/>
            <person name="Antoniw J."/>
            <person name="Baker S.E."/>
            <person name="Bluhm B.H."/>
            <person name="Breakspear A."/>
            <person name="Brown D.W."/>
            <person name="Butchko R.A."/>
            <person name="Chapman S."/>
            <person name="Coulson R."/>
            <person name="Coutinho P.M."/>
            <person name="Danchin E.G."/>
            <person name="Diener A."/>
            <person name="Gale L.R."/>
            <person name="Gardiner D.M."/>
            <person name="Goff S."/>
            <person name="Hammond-Kosack K.E."/>
            <person name="Hilburn K."/>
            <person name="Hua-Van A."/>
            <person name="Jonkers W."/>
            <person name="Kazan K."/>
            <person name="Kodira C.D."/>
            <person name="Koehrsen M."/>
            <person name="Kumar L."/>
            <person name="Lee Y.H."/>
            <person name="Li L."/>
            <person name="Manners J.M."/>
            <person name="Miranda-Saavedra D."/>
            <person name="Mukherjee M."/>
            <person name="Park G."/>
            <person name="Park J."/>
            <person name="Park S.Y."/>
            <person name="Proctor R.H."/>
            <person name="Regev A."/>
            <person name="Ruiz-Roldan M.C."/>
            <person name="Sain D."/>
            <person name="Sakthikumar S."/>
            <person name="Sykes S."/>
            <person name="Schwartz D.C."/>
            <person name="Turgeon B.G."/>
            <person name="Wapinski I."/>
            <person name="Yoder O."/>
            <person name="Young S."/>
            <person name="Zeng Q."/>
            <person name="Zhou S."/>
            <person name="Galagan J."/>
            <person name="Cuomo C.A."/>
            <person name="Kistler H.C."/>
            <person name="Rep M."/>
        </authorList>
    </citation>
    <scope>NUCLEOTIDE SEQUENCE [LARGE SCALE GENOMIC DNA]</scope>
    <source>
        <strain evidence="11">M3125 / FGSC 7600</strain>
    </source>
</reference>
<keyword evidence="6" id="KW-0560">Oxidoreductase</keyword>
<dbReference type="EMBL" id="DS022256">
    <property type="protein sequence ID" value="EWG51585.1"/>
    <property type="molecule type" value="Genomic_DNA"/>
</dbReference>
<gene>
    <name evidence="10" type="ORF">FVEG_10511</name>
</gene>
<comment type="similarity">
    <text evidence="1">Belongs to the isocitrate and isopropylmalate dehydrogenases family.</text>
</comment>
<dbReference type="SUPFAM" id="SSF53659">
    <property type="entry name" value="Isocitrate/Isopropylmalate dehydrogenase-like"/>
    <property type="match status" value="1"/>
</dbReference>
<dbReference type="SMART" id="SM01329">
    <property type="entry name" value="Iso_dh"/>
    <property type="match status" value="1"/>
</dbReference>
<evidence type="ECO:0000256" key="2">
    <source>
        <dbReference type="ARBA" id="ARBA00022430"/>
    </source>
</evidence>
<keyword evidence="2" id="KW-0432">Leucine biosynthesis</keyword>
<dbReference type="AlphaFoldDB" id="W7MV88"/>
<feature type="domain" description="Isopropylmalate dehydrogenase-like" evidence="9">
    <location>
        <begin position="11"/>
        <end position="314"/>
    </location>
</feature>
<dbReference type="STRING" id="334819.W7MV88"/>
<dbReference type="Proteomes" id="UP000009096">
    <property type="component" value="Chromosome 11"/>
</dbReference>
<proteinExistence type="inferred from homology"/>
<dbReference type="EMBL" id="CM000588">
    <property type="protein sequence ID" value="EWG51585.1"/>
    <property type="molecule type" value="Genomic_DNA"/>
</dbReference>
<dbReference type="InterPro" id="IPR024084">
    <property type="entry name" value="IsoPropMal-DH-like_dom"/>
</dbReference>
<evidence type="ECO:0000256" key="8">
    <source>
        <dbReference type="ARBA" id="ARBA00023304"/>
    </source>
</evidence>
<dbReference type="InterPro" id="IPR004429">
    <property type="entry name" value="Isopropylmalate_DH"/>
</dbReference>
<keyword evidence="7" id="KW-0520">NAD</keyword>
<dbReference type="GO" id="GO:0009098">
    <property type="term" value="P:L-leucine biosynthetic process"/>
    <property type="evidence" value="ECO:0007669"/>
    <property type="project" value="UniProtKB-KW"/>
</dbReference>
<keyword evidence="4" id="KW-0479">Metal-binding</keyword>
<dbReference type="PANTHER" id="PTHR42979">
    <property type="entry name" value="3-ISOPROPYLMALATE DEHYDROGENASE"/>
    <property type="match status" value="1"/>
</dbReference>
<evidence type="ECO:0000256" key="5">
    <source>
        <dbReference type="ARBA" id="ARBA00022842"/>
    </source>
</evidence>
<evidence type="ECO:0000256" key="3">
    <source>
        <dbReference type="ARBA" id="ARBA00022605"/>
    </source>
</evidence>
<dbReference type="Pfam" id="PF00180">
    <property type="entry name" value="Iso_dh"/>
    <property type="match status" value="1"/>
</dbReference>
<evidence type="ECO:0000256" key="1">
    <source>
        <dbReference type="ARBA" id="ARBA00007769"/>
    </source>
</evidence>
<protein>
    <recommendedName>
        <fullName evidence="9">Isopropylmalate dehydrogenase-like domain-containing protein</fullName>
    </recommendedName>
</protein>
<organism evidence="10 11">
    <name type="scientific">Gibberella moniliformis (strain M3125 / FGSC 7600)</name>
    <name type="common">Maize ear and stalk rot fungus</name>
    <name type="synonym">Fusarium verticillioides</name>
    <dbReference type="NCBI Taxonomy" id="334819"/>
    <lineage>
        <taxon>Eukaryota</taxon>
        <taxon>Fungi</taxon>
        <taxon>Dikarya</taxon>
        <taxon>Ascomycota</taxon>
        <taxon>Pezizomycotina</taxon>
        <taxon>Sordariomycetes</taxon>
        <taxon>Hypocreomycetidae</taxon>
        <taxon>Hypocreales</taxon>
        <taxon>Nectriaceae</taxon>
        <taxon>Fusarium</taxon>
        <taxon>Fusarium fujikuroi species complex</taxon>
    </lineage>
</organism>
<sequence>MPLIKDQLSFKISLLPGDAHGSQLASCAEQIMHLIEDIRPDVAFQISRHDFGGVALAAGHQSSLPTSTLEACRQSDVAVVCVCGDPKYGIQLEQGLLALRQELGLFANIRPVKFPSESLIPLSSYKPEAVDGLDITFSRDLTGGAYYGEKQEVGEDAIRVLPLRLARLAGTYAMQFSPPKRIHSVDKVNVMATSRLWRSVVTDIFSHEHPQVQLDHVFVDNAAMILSSNPQNLNGVILTENMFGDILSDQASGNSSLQTFWHQRLCPASMVKRPQPYPKLSDKLLILSARLDRTRGRPTWVAQHHHKSSFMETLLHNFDYYLEALNSADAAAIPAPIPPPSSPRDTTNTRPMGVIEKILTHAGIGLSKSYVEMGDMICVKVDWTLTSELLWGGMEKTYN</sequence>
<accession>W7MV88</accession>
<dbReference type="VEuPathDB" id="FungiDB:FVEG_10511"/>
<dbReference type="GeneID" id="30068095"/>
<evidence type="ECO:0000256" key="6">
    <source>
        <dbReference type="ARBA" id="ARBA00023002"/>
    </source>
</evidence>
<name>W7MV88_GIBM7</name>
<dbReference type="RefSeq" id="XP_018757776.1">
    <property type="nucleotide sequence ID" value="XM_018899670.1"/>
</dbReference>